<dbReference type="InterPro" id="IPR050194">
    <property type="entry name" value="Glycosyltransferase_grp1"/>
</dbReference>
<feature type="domain" description="Glycosyltransferase subfamily 4-like N-terminal" evidence="2">
    <location>
        <begin position="15"/>
        <end position="222"/>
    </location>
</feature>
<dbReference type="RefSeq" id="WP_197165536.1">
    <property type="nucleotide sequence ID" value="NZ_JADZGI010000002.1"/>
</dbReference>
<name>A0A931HDW9_9SPHN</name>
<sequence length="406" mass="44548">MPNLLSLNSYHYPRGGSDVVYLEHAGMFEAAGWNNTFFSMKHPRNLPCKDERHFTETVDWEFASGALDKARSALASVYNREARSKLRALIAERKPDIAHAHCIYHHLTPAVFPVLAEAGVPIVLTAHDLKLACPAYKMMNADGICERCRTGGRWNVVTNRCIKNSLAASAVVGVEAYVHALLGSYRKHLTRVVAPSRFYRDKLIEWGWEAERIAYIPNFVPPADDRFTGGYEGNILYFGRLSEEKGLATLVRAAAASGVPVDLVGTGPQREELEVLIAELNAPVRLLGRLDGDALWTCVGQARAVVLPSEWYENAPMSALEAMQLARPVIGADIGGIPELLNESGAGTSFPSGDVAALAGELARFQTMSASDLSALGQVGSQHVRREFSRERYVERMQALYSDCMA</sequence>
<feature type="domain" description="Glycosyl transferase family 1" evidence="1">
    <location>
        <begin position="235"/>
        <end position="365"/>
    </location>
</feature>
<dbReference type="Pfam" id="PF13439">
    <property type="entry name" value="Glyco_transf_4"/>
    <property type="match status" value="1"/>
</dbReference>
<dbReference type="PANTHER" id="PTHR45947">
    <property type="entry name" value="SULFOQUINOVOSYL TRANSFERASE SQD2"/>
    <property type="match status" value="1"/>
</dbReference>
<gene>
    <name evidence="3" type="ORF">I5E68_15400</name>
</gene>
<protein>
    <submittedName>
        <fullName evidence="3">Glycosyltransferase family 4 protein</fullName>
    </submittedName>
</protein>
<evidence type="ECO:0000259" key="2">
    <source>
        <dbReference type="Pfam" id="PF13439"/>
    </source>
</evidence>
<organism evidence="3 4">
    <name type="scientific">Novosphingobium aureum</name>
    <dbReference type="NCBI Taxonomy" id="2792964"/>
    <lineage>
        <taxon>Bacteria</taxon>
        <taxon>Pseudomonadati</taxon>
        <taxon>Pseudomonadota</taxon>
        <taxon>Alphaproteobacteria</taxon>
        <taxon>Sphingomonadales</taxon>
        <taxon>Sphingomonadaceae</taxon>
        <taxon>Novosphingobium</taxon>
    </lineage>
</organism>
<dbReference type="PANTHER" id="PTHR45947:SF13">
    <property type="entry name" value="TRANSFERASE"/>
    <property type="match status" value="1"/>
</dbReference>
<evidence type="ECO:0000313" key="3">
    <source>
        <dbReference type="EMBL" id="MBH0114330.1"/>
    </source>
</evidence>
<dbReference type="EMBL" id="JADZGI010000002">
    <property type="protein sequence ID" value="MBH0114330.1"/>
    <property type="molecule type" value="Genomic_DNA"/>
</dbReference>
<dbReference type="InterPro" id="IPR028098">
    <property type="entry name" value="Glyco_trans_4-like_N"/>
</dbReference>
<comment type="caution">
    <text evidence="3">The sequence shown here is derived from an EMBL/GenBank/DDBJ whole genome shotgun (WGS) entry which is preliminary data.</text>
</comment>
<dbReference type="InterPro" id="IPR001296">
    <property type="entry name" value="Glyco_trans_1"/>
</dbReference>
<evidence type="ECO:0000259" key="1">
    <source>
        <dbReference type="Pfam" id="PF00534"/>
    </source>
</evidence>
<dbReference type="CDD" id="cd03801">
    <property type="entry name" value="GT4_PimA-like"/>
    <property type="match status" value="1"/>
</dbReference>
<dbReference type="AlphaFoldDB" id="A0A931HDW9"/>
<dbReference type="Proteomes" id="UP000617634">
    <property type="component" value="Unassembled WGS sequence"/>
</dbReference>
<proteinExistence type="predicted"/>
<dbReference type="SUPFAM" id="SSF53756">
    <property type="entry name" value="UDP-Glycosyltransferase/glycogen phosphorylase"/>
    <property type="match status" value="1"/>
</dbReference>
<keyword evidence="4" id="KW-1185">Reference proteome</keyword>
<evidence type="ECO:0000313" key="4">
    <source>
        <dbReference type="Proteomes" id="UP000617634"/>
    </source>
</evidence>
<accession>A0A931HDW9</accession>
<dbReference type="Pfam" id="PF00534">
    <property type="entry name" value="Glycos_transf_1"/>
    <property type="match status" value="1"/>
</dbReference>
<dbReference type="Gene3D" id="3.40.50.2000">
    <property type="entry name" value="Glycogen Phosphorylase B"/>
    <property type="match status" value="2"/>
</dbReference>
<dbReference type="GO" id="GO:0016757">
    <property type="term" value="F:glycosyltransferase activity"/>
    <property type="evidence" value="ECO:0007669"/>
    <property type="project" value="InterPro"/>
</dbReference>
<reference evidence="3" key="1">
    <citation type="submission" date="2020-11" db="EMBL/GenBank/DDBJ databases">
        <title>Novosphingobium aureum sp. nov., a marine bacterium isolated from sediment of a salt flat.</title>
        <authorList>
            <person name="Yoo Y."/>
            <person name="Kim J.-J."/>
        </authorList>
    </citation>
    <scope>NUCLEOTIDE SEQUENCE</scope>
    <source>
        <strain evidence="3">YJ-S2-02</strain>
    </source>
</reference>